<dbReference type="Proteomes" id="UP000249123">
    <property type="component" value="Unassembled WGS sequence"/>
</dbReference>
<accession>A0A062TW74</accession>
<dbReference type="STRING" id="1280941.HY2_08730"/>
<dbReference type="OrthoDB" id="9806326at2"/>
<dbReference type="PANTHER" id="PTHR40590:SF1">
    <property type="entry name" value="CYTOPLASMIC PROTEIN"/>
    <property type="match status" value="1"/>
</dbReference>
<evidence type="ECO:0000313" key="1">
    <source>
        <dbReference type="EMBL" id="RAN34820.1"/>
    </source>
</evidence>
<organism evidence="1 2">
    <name type="scientific">Hyphomonas pacifica</name>
    <dbReference type="NCBI Taxonomy" id="1280941"/>
    <lineage>
        <taxon>Bacteria</taxon>
        <taxon>Pseudomonadati</taxon>
        <taxon>Pseudomonadota</taxon>
        <taxon>Alphaproteobacteria</taxon>
        <taxon>Hyphomonadales</taxon>
        <taxon>Hyphomonadaceae</taxon>
        <taxon>Hyphomonas</taxon>
    </lineage>
</organism>
<dbReference type="PANTHER" id="PTHR40590">
    <property type="entry name" value="CYTOPLASMIC PROTEIN-RELATED"/>
    <property type="match status" value="1"/>
</dbReference>
<comment type="caution">
    <text evidence="1">The sequence shown here is derived from an EMBL/GenBank/DDBJ whole genome shotgun (WGS) entry which is preliminary data.</text>
</comment>
<evidence type="ECO:0000313" key="2">
    <source>
        <dbReference type="Proteomes" id="UP000249123"/>
    </source>
</evidence>
<gene>
    <name evidence="1" type="ORF">HY3_09995</name>
</gene>
<reference evidence="1 2" key="1">
    <citation type="submission" date="2013-04" db="EMBL/GenBank/DDBJ databases">
        <title>Hyphomonas sp. T24B3 Genome Sequencing.</title>
        <authorList>
            <person name="Lai Q."/>
            <person name="Shao Z."/>
        </authorList>
    </citation>
    <scope>NUCLEOTIDE SEQUENCE [LARGE SCALE GENOMIC DNA]</scope>
    <source>
        <strain evidence="1 2">T24B3</strain>
    </source>
</reference>
<dbReference type="PROSITE" id="PS51257">
    <property type="entry name" value="PROKAR_LIPOPROTEIN"/>
    <property type="match status" value="1"/>
</dbReference>
<dbReference type="InterPro" id="IPR047111">
    <property type="entry name" value="YbaP-like"/>
</dbReference>
<keyword evidence="2" id="KW-1185">Reference proteome</keyword>
<dbReference type="CDD" id="cd14789">
    <property type="entry name" value="Tiki"/>
    <property type="match status" value="1"/>
</dbReference>
<protein>
    <submittedName>
        <fullName evidence="1">Uncharacterized protein</fullName>
    </submittedName>
</protein>
<dbReference type="RefSeq" id="WP_051594655.1">
    <property type="nucleotide sequence ID" value="NZ_AWFA01000006.1"/>
</dbReference>
<dbReference type="eggNOG" id="COG3735">
    <property type="taxonomic scope" value="Bacteria"/>
</dbReference>
<dbReference type="Pfam" id="PF01963">
    <property type="entry name" value="TraB_PrgY_gumN"/>
    <property type="match status" value="1"/>
</dbReference>
<dbReference type="EMBL" id="AWFB01000008">
    <property type="protein sequence ID" value="RAN34820.1"/>
    <property type="molecule type" value="Genomic_DNA"/>
</dbReference>
<dbReference type="AlphaFoldDB" id="A0A062TW74"/>
<dbReference type="InterPro" id="IPR002816">
    <property type="entry name" value="TraB/PrgY/GumN_fam"/>
</dbReference>
<name>A0A062TW74_9PROT</name>
<proteinExistence type="predicted"/>
<sequence length="339" mass="36435">MRVFSRCLTGLATCTFLALAACGQGDAPAAEKQAASVAEAQEAAARAEALETQKAAYEAALAEAKASRGTGEPALWSLRDEDTTLYIMGTVHLLRPDLEWRSDAIDTALEEADTVVFEADVTSQQAKSEMMRFISSKGMFTDGRQLTSLLSDLEKAELQKALDHLGLPLGAIQPMKPWWAAVNLSVMQIQQEGFDPNSGVEKVIEAEALADGKSFAYLETIDEQLGRLAGMPDDEQVDFLIGSTESIKEGADVLDVLVSEWVDGDVHGIGLLMANPDMIGSDEVYDALLKSRNEDWVGKIKAMLDEPGTRLIAVGAGHLAGEDSVIELLEQEGYEVSGP</sequence>